<dbReference type="InterPro" id="IPR000014">
    <property type="entry name" value="PAS"/>
</dbReference>
<dbReference type="EMBL" id="JAQQLF010000007">
    <property type="protein sequence ID" value="MDC7716994.1"/>
    <property type="molecule type" value="Genomic_DNA"/>
</dbReference>
<dbReference type="InterPro" id="IPR029016">
    <property type="entry name" value="GAF-like_dom_sf"/>
</dbReference>
<dbReference type="Proteomes" id="UP001219956">
    <property type="component" value="Unassembled WGS sequence"/>
</dbReference>
<keyword evidence="3" id="KW-0548">Nucleotidyltransferase</keyword>
<accession>A0ABT5IWR8</accession>
<sequence length="617" mass="68090">MPTAPSLRHALLDDTAAALGRDYLQQLVNSLARHSGAQLVFISQQLPLPVRHVAVMVASSHRHPGRYALAGTPCEQVISRQQAIVHSSGVNRHFAAEQDTAWQSFAGWPLLDKHGHCMGHLALFDERANLLPDTLLQDIAPFVTRAAAELQRLEHERISSSRASWDALHSHFLRQYIQGQPLPTLLGDVVGHIEQALPGWLCSILQVDDTQCLRPLVGPSLPQAYTALIDGLAIGPMVGSCGAAAWHRKRLVAEDLQQHPNWAPYREQARQFALGSCWSEPIIDSKGKVHGTFAVYHHAPSAPTLEAITVIEDTARLLAVLMENDANRQALDSRTQWYQAILQNAADALSIIDMEGCLLEASDSLCKLLGYSQAELRQLRLWDLVAHRSEAELREQLQYTSEQGETFDSYNRTKDGDIIEVEVCVRRLMLDGQPVIWGSARDISLRKQQERQLREQATIDSLTGLYNRPTLLGQLDALLASPSRPGLALLMLDLDHFKQVNDSYGHACGDATLAHIASQLRQLLGPQDCAGRLGGEEFCILLPGTTPQAAQRYSQRLLDTIAQQPLQFTGQTIALTASIGLALLEPGDDSRSLLARADMALYQAKHQGRNRMVMLPP</sequence>
<dbReference type="NCBIfam" id="TIGR00254">
    <property type="entry name" value="GGDEF"/>
    <property type="match status" value="1"/>
</dbReference>
<evidence type="ECO:0000259" key="2">
    <source>
        <dbReference type="PROSITE" id="PS50887"/>
    </source>
</evidence>
<dbReference type="InterPro" id="IPR029787">
    <property type="entry name" value="Nucleotide_cyclase"/>
</dbReference>
<keyword evidence="3" id="KW-0808">Transferase</keyword>
<feature type="domain" description="GGDEF" evidence="2">
    <location>
        <begin position="485"/>
        <end position="617"/>
    </location>
</feature>
<dbReference type="Gene3D" id="3.30.450.20">
    <property type="entry name" value="PAS domain"/>
    <property type="match status" value="1"/>
</dbReference>
<dbReference type="CDD" id="cd01949">
    <property type="entry name" value="GGDEF"/>
    <property type="match status" value="1"/>
</dbReference>
<dbReference type="Gene3D" id="3.30.70.270">
    <property type="match status" value="1"/>
</dbReference>
<dbReference type="PROSITE" id="PS50112">
    <property type="entry name" value="PAS"/>
    <property type="match status" value="1"/>
</dbReference>
<dbReference type="PROSITE" id="PS50887">
    <property type="entry name" value="GGDEF"/>
    <property type="match status" value="1"/>
</dbReference>
<dbReference type="SUPFAM" id="SSF55073">
    <property type="entry name" value="Nucleotide cyclase"/>
    <property type="match status" value="1"/>
</dbReference>
<evidence type="ECO:0000313" key="3">
    <source>
        <dbReference type="EMBL" id="MDC7716994.1"/>
    </source>
</evidence>
<protein>
    <submittedName>
        <fullName evidence="3">Diguanylate cyclase</fullName>
        <ecNumber evidence="3">2.7.7.65</ecNumber>
    </submittedName>
</protein>
<feature type="domain" description="PAS" evidence="1">
    <location>
        <begin position="334"/>
        <end position="404"/>
    </location>
</feature>
<dbReference type="CDD" id="cd00130">
    <property type="entry name" value="PAS"/>
    <property type="match status" value="1"/>
</dbReference>
<gene>
    <name evidence="3" type="ORF">PQU95_07170</name>
</gene>
<keyword evidence="4" id="KW-1185">Reference proteome</keyword>
<dbReference type="InterPro" id="IPR035965">
    <property type="entry name" value="PAS-like_dom_sf"/>
</dbReference>
<dbReference type="RefSeq" id="WP_272751348.1">
    <property type="nucleotide sequence ID" value="NZ_JAQQLF010000007.1"/>
</dbReference>
<dbReference type="PANTHER" id="PTHR46663">
    <property type="entry name" value="DIGUANYLATE CYCLASE DGCT-RELATED"/>
    <property type="match status" value="1"/>
</dbReference>
<dbReference type="InterPro" id="IPR000160">
    <property type="entry name" value="GGDEF_dom"/>
</dbReference>
<dbReference type="EC" id="2.7.7.65" evidence="3"/>
<comment type="caution">
    <text evidence="3">The sequence shown here is derived from an EMBL/GenBank/DDBJ whole genome shotgun (WGS) entry which is preliminary data.</text>
</comment>
<dbReference type="SMART" id="SM00267">
    <property type="entry name" value="GGDEF"/>
    <property type="match status" value="1"/>
</dbReference>
<dbReference type="InterPro" id="IPR052163">
    <property type="entry name" value="DGC-Regulatory_Protein"/>
</dbReference>
<dbReference type="SMART" id="SM00065">
    <property type="entry name" value="GAF"/>
    <property type="match status" value="2"/>
</dbReference>
<proteinExistence type="predicted"/>
<dbReference type="Pfam" id="PF00990">
    <property type="entry name" value="GGDEF"/>
    <property type="match status" value="1"/>
</dbReference>
<dbReference type="Gene3D" id="3.30.450.40">
    <property type="match status" value="1"/>
</dbReference>
<reference evidence="3 4" key="1">
    <citation type="submission" date="2023-01" db="EMBL/GenBank/DDBJ databases">
        <title>Novel species of the genus Vogesella isolated from rivers.</title>
        <authorList>
            <person name="Lu H."/>
        </authorList>
    </citation>
    <scope>NUCLEOTIDE SEQUENCE [LARGE SCALE GENOMIC DNA]</scope>
    <source>
        <strain evidence="3 4">DC21W</strain>
    </source>
</reference>
<dbReference type="PANTHER" id="PTHR46663:SF4">
    <property type="entry name" value="DIGUANYLATE CYCLASE DGCT-RELATED"/>
    <property type="match status" value="1"/>
</dbReference>
<dbReference type="Pfam" id="PF00989">
    <property type="entry name" value="PAS"/>
    <property type="match status" value="1"/>
</dbReference>
<dbReference type="NCBIfam" id="TIGR00229">
    <property type="entry name" value="sensory_box"/>
    <property type="match status" value="1"/>
</dbReference>
<dbReference type="GO" id="GO:0052621">
    <property type="term" value="F:diguanylate cyclase activity"/>
    <property type="evidence" value="ECO:0007669"/>
    <property type="project" value="UniProtKB-EC"/>
</dbReference>
<dbReference type="InterPro" id="IPR043128">
    <property type="entry name" value="Rev_trsase/Diguanyl_cyclase"/>
</dbReference>
<dbReference type="Pfam" id="PF13185">
    <property type="entry name" value="GAF_2"/>
    <property type="match status" value="1"/>
</dbReference>
<name>A0ABT5IWR8_9NEIS</name>
<evidence type="ECO:0000259" key="1">
    <source>
        <dbReference type="PROSITE" id="PS50112"/>
    </source>
</evidence>
<dbReference type="SMART" id="SM00091">
    <property type="entry name" value="PAS"/>
    <property type="match status" value="1"/>
</dbReference>
<dbReference type="SUPFAM" id="SSF55785">
    <property type="entry name" value="PYP-like sensor domain (PAS domain)"/>
    <property type="match status" value="1"/>
</dbReference>
<dbReference type="InterPro" id="IPR003018">
    <property type="entry name" value="GAF"/>
</dbReference>
<dbReference type="InterPro" id="IPR013767">
    <property type="entry name" value="PAS_fold"/>
</dbReference>
<dbReference type="SUPFAM" id="SSF55781">
    <property type="entry name" value="GAF domain-like"/>
    <property type="match status" value="2"/>
</dbReference>
<evidence type="ECO:0000313" key="4">
    <source>
        <dbReference type="Proteomes" id="UP001219956"/>
    </source>
</evidence>
<organism evidence="3 4">
    <name type="scientific">Vogesella aquatica</name>
    <dbReference type="NCBI Taxonomy" id="2984206"/>
    <lineage>
        <taxon>Bacteria</taxon>
        <taxon>Pseudomonadati</taxon>
        <taxon>Pseudomonadota</taxon>
        <taxon>Betaproteobacteria</taxon>
        <taxon>Neisseriales</taxon>
        <taxon>Chromobacteriaceae</taxon>
        <taxon>Vogesella</taxon>
    </lineage>
</organism>